<proteinExistence type="predicted"/>
<evidence type="ECO:0000313" key="3">
    <source>
        <dbReference type="Proteomes" id="UP001385892"/>
    </source>
</evidence>
<name>A0ABU8WRC9_9BURK</name>
<keyword evidence="1" id="KW-0732">Signal</keyword>
<accession>A0ABU8WRC9</accession>
<dbReference type="EMBL" id="JBBKZT010000013">
    <property type="protein sequence ID" value="MEJ8850101.1"/>
    <property type="molecule type" value="Genomic_DNA"/>
</dbReference>
<comment type="caution">
    <text evidence="2">The sequence shown here is derived from an EMBL/GenBank/DDBJ whole genome shotgun (WGS) entry which is preliminary data.</text>
</comment>
<dbReference type="Gene3D" id="3.40.190.10">
    <property type="entry name" value="Periplasmic binding protein-like II"/>
    <property type="match status" value="2"/>
</dbReference>
<dbReference type="RefSeq" id="WP_340345319.1">
    <property type="nucleotide sequence ID" value="NZ_JBBKZT010000013.1"/>
</dbReference>
<gene>
    <name evidence="2" type="ORF">WKW82_25885</name>
</gene>
<dbReference type="SUPFAM" id="SSF53850">
    <property type="entry name" value="Periplasmic binding protein-like II"/>
    <property type="match status" value="1"/>
</dbReference>
<sequence length="294" mass="31406">MSKTLRLLWFVPPPVALVAQTLTGAAGVTVSSRRNASSDEQFEGLVSSQADAVVTAMDNVMEWNLRDGPQDFRVVAQLERTTPLTLVGQRGRTSLEDLRAATILVDAPRNGFIVALRAMLAEADIGPEAYALECVGGVKERHDAIVSGRGDATLLGPPFDAMAIEAGLNRIATVQERYPAFPGQGLVVSAADMERLRPALSAWLHSLESARQSMENVPDSARQTLGMAGFSAAAVNAMLGATPASLVPDRAGIELLIEQRRRAGLPGAATTYEKLVDNSLRGLNRQTGDRFNDD</sequence>
<feature type="signal peptide" evidence="1">
    <location>
        <begin position="1"/>
        <end position="18"/>
    </location>
</feature>
<keyword evidence="3" id="KW-1185">Reference proteome</keyword>
<dbReference type="Proteomes" id="UP001385892">
    <property type="component" value="Unassembled WGS sequence"/>
</dbReference>
<evidence type="ECO:0000256" key="1">
    <source>
        <dbReference type="SAM" id="SignalP"/>
    </source>
</evidence>
<evidence type="ECO:0000313" key="2">
    <source>
        <dbReference type="EMBL" id="MEJ8850101.1"/>
    </source>
</evidence>
<feature type="chain" id="PRO_5047456956" evidence="1">
    <location>
        <begin position="19"/>
        <end position="294"/>
    </location>
</feature>
<reference evidence="2 3" key="1">
    <citation type="submission" date="2024-03" db="EMBL/GenBank/DDBJ databases">
        <title>Novel species of the genus Variovorax.</title>
        <authorList>
            <person name="Liu Q."/>
            <person name="Xin Y.-H."/>
        </authorList>
    </citation>
    <scope>NUCLEOTIDE SEQUENCE [LARGE SCALE GENOMIC DNA]</scope>
    <source>
        <strain evidence="2 3">KACC 18900</strain>
    </source>
</reference>
<protein>
    <submittedName>
        <fullName evidence="2">ABC transporter substrate-binding protein</fullName>
    </submittedName>
</protein>
<organism evidence="2 3">
    <name type="scientific">Variovorax rhizosphaerae</name>
    <dbReference type="NCBI Taxonomy" id="1836200"/>
    <lineage>
        <taxon>Bacteria</taxon>
        <taxon>Pseudomonadati</taxon>
        <taxon>Pseudomonadota</taxon>
        <taxon>Betaproteobacteria</taxon>
        <taxon>Burkholderiales</taxon>
        <taxon>Comamonadaceae</taxon>
        <taxon>Variovorax</taxon>
    </lineage>
</organism>